<keyword evidence="1" id="KW-1133">Transmembrane helix</keyword>
<protein>
    <submittedName>
        <fullName evidence="2">Uncharacterized protein</fullName>
    </submittedName>
</protein>
<evidence type="ECO:0000313" key="3">
    <source>
        <dbReference type="Proteomes" id="UP000002601"/>
    </source>
</evidence>
<accession>C6C1U7</accession>
<dbReference type="RefSeq" id="WP_015851161.1">
    <property type="nucleotide sequence ID" value="NC_012881.1"/>
</dbReference>
<keyword evidence="1" id="KW-0812">Transmembrane</keyword>
<gene>
    <name evidence="2" type="ordered locus">Desal_1280</name>
</gene>
<keyword evidence="3" id="KW-1185">Reference proteome</keyword>
<name>C6C1U7_MARSD</name>
<evidence type="ECO:0000256" key="1">
    <source>
        <dbReference type="SAM" id="Phobius"/>
    </source>
</evidence>
<dbReference type="STRING" id="526222.Desal_1280"/>
<dbReference type="Proteomes" id="UP000002601">
    <property type="component" value="Chromosome"/>
</dbReference>
<organism evidence="2 3">
    <name type="scientific">Maridesulfovibrio salexigens (strain ATCC 14822 / DSM 2638 / NCIMB 8403 / VKM B-1763)</name>
    <name type="common">Desulfovibrio salexigens</name>
    <dbReference type="NCBI Taxonomy" id="526222"/>
    <lineage>
        <taxon>Bacteria</taxon>
        <taxon>Pseudomonadati</taxon>
        <taxon>Thermodesulfobacteriota</taxon>
        <taxon>Desulfovibrionia</taxon>
        <taxon>Desulfovibrionales</taxon>
        <taxon>Desulfovibrionaceae</taxon>
        <taxon>Maridesulfovibrio</taxon>
    </lineage>
</organism>
<dbReference type="AlphaFoldDB" id="C6C1U7"/>
<dbReference type="KEGG" id="dsa:Desal_1280"/>
<sequence>MPRWTIFYAIGGIIFLAVIWCLVPNPELLVSILVRFFAFGIAVFISVRFREWKILFLAAMFLLMALRQVLTFLIWTNELQRGPLVNALSELPGFVVTILSLVSILYLGSLLNKNAKLLELKDANIRTLNSLLPMCSKCRKIKDDDGYWNDLEAYIESNTDSQFSHGLCEKCSDELYGDQEWYQKSKAKRRQMAKNKS</sequence>
<dbReference type="eggNOG" id="COG3437">
    <property type="taxonomic scope" value="Bacteria"/>
</dbReference>
<feature type="transmembrane region" description="Helical" evidence="1">
    <location>
        <begin position="29"/>
        <end position="47"/>
    </location>
</feature>
<reference evidence="2 3" key="1">
    <citation type="submission" date="2009-06" db="EMBL/GenBank/DDBJ databases">
        <title>Complete sequence of Desulfovibrio salexigens DSM 2638.</title>
        <authorList>
            <consortium name="US DOE Joint Genome Institute"/>
            <person name="Lucas S."/>
            <person name="Copeland A."/>
            <person name="Lapidus A."/>
            <person name="Glavina del Rio T."/>
            <person name="Tice H."/>
            <person name="Bruce D."/>
            <person name="Goodwin L."/>
            <person name="Pitluck S."/>
            <person name="Munk A.C."/>
            <person name="Brettin T."/>
            <person name="Detter J.C."/>
            <person name="Han C."/>
            <person name="Tapia R."/>
            <person name="Larimer F."/>
            <person name="Land M."/>
            <person name="Hauser L."/>
            <person name="Kyrpides N."/>
            <person name="Anderson I."/>
            <person name="Wall J.D."/>
            <person name="Arkin A.P."/>
            <person name="Dehal P."/>
            <person name="Chivian D."/>
            <person name="Giles B."/>
            <person name="Hazen T.C."/>
        </authorList>
    </citation>
    <scope>NUCLEOTIDE SEQUENCE [LARGE SCALE GENOMIC DNA]</scope>
    <source>
        <strain evidence="3">ATCC 14822 / DSM 2638 / NCIMB 8403 / VKM B-1763</strain>
    </source>
</reference>
<evidence type="ECO:0000313" key="2">
    <source>
        <dbReference type="EMBL" id="ACS79343.1"/>
    </source>
</evidence>
<feature type="transmembrane region" description="Helical" evidence="1">
    <location>
        <begin position="5"/>
        <end position="23"/>
    </location>
</feature>
<dbReference type="OrthoDB" id="9792686at2"/>
<dbReference type="HOGENOM" id="CLU_1382147_0_0_7"/>
<dbReference type="EMBL" id="CP001649">
    <property type="protein sequence ID" value="ACS79343.1"/>
    <property type="molecule type" value="Genomic_DNA"/>
</dbReference>
<feature type="transmembrane region" description="Helical" evidence="1">
    <location>
        <begin position="91"/>
        <end position="111"/>
    </location>
</feature>
<dbReference type="eggNOG" id="COG4191">
    <property type="taxonomic scope" value="Bacteria"/>
</dbReference>
<proteinExistence type="predicted"/>
<keyword evidence="1" id="KW-0472">Membrane</keyword>
<feature type="transmembrane region" description="Helical" evidence="1">
    <location>
        <begin position="54"/>
        <end position="75"/>
    </location>
</feature>